<dbReference type="RefSeq" id="WP_168035409.1">
    <property type="nucleotide sequence ID" value="NZ_JAATJH010000001.1"/>
</dbReference>
<evidence type="ECO:0008006" key="4">
    <source>
        <dbReference type="Google" id="ProtNLM"/>
    </source>
</evidence>
<feature type="chain" id="PRO_5046442916" description="Esterase-like activity of phytase family protein" evidence="1">
    <location>
        <begin position="20"/>
        <end position="298"/>
    </location>
</feature>
<keyword evidence="1" id="KW-0732">Signal</keyword>
<sequence>MSRLFYLLTGLLITATAAAQLPNTQVYAFDFRVQDTTVQLSNPVYLTSFNQRGYNNQPSWIDRNRLLMSVQTTGQDQPDIYSFDLAAKTKTRLTATTAGEYSPKAIGGTQRFSAIRQEYVGRDTVLRLWEFPMSLRDNGKPVFSSANGIGYYEWLNSVQLALYLVQSPSQLVLATTDADAKQPLAQQTGRCFKRQPNGNLAYVDKSTTPYRIMEKNLYRLDEAPNFVTDALEMTEDFAILNDGSYLMARGSQLFRYDAIRTPRWVQVADLRLYGIRNITRIDVSGFGRLALVADGTLR</sequence>
<dbReference type="SUPFAM" id="SSF82171">
    <property type="entry name" value="DPP6 N-terminal domain-like"/>
    <property type="match status" value="1"/>
</dbReference>
<evidence type="ECO:0000313" key="3">
    <source>
        <dbReference type="Proteomes" id="UP000770785"/>
    </source>
</evidence>
<dbReference type="EMBL" id="JAATJH010000001">
    <property type="protein sequence ID" value="NJC24587.1"/>
    <property type="molecule type" value="Genomic_DNA"/>
</dbReference>
<reference evidence="2 3" key="1">
    <citation type="submission" date="2020-03" db="EMBL/GenBank/DDBJ databases">
        <title>Genomic Encyclopedia of Type Strains, Phase IV (KMG-IV): sequencing the most valuable type-strain genomes for metagenomic binning, comparative biology and taxonomic classification.</title>
        <authorList>
            <person name="Goeker M."/>
        </authorList>
    </citation>
    <scope>NUCLEOTIDE SEQUENCE [LARGE SCALE GENOMIC DNA]</scope>
    <source>
        <strain evidence="2 3">DSM 105096</strain>
    </source>
</reference>
<evidence type="ECO:0000313" key="2">
    <source>
        <dbReference type="EMBL" id="NJC24587.1"/>
    </source>
</evidence>
<comment type="caution">
    <text evidence="2">The sequence shown here is derived from an EMBL/GenBank/DDBJ whole genome shotgun (WGS) entry which is preliminary data.</text>
</comment>
<organism evidence="2 3">
    <name type="scientific">Neolewinella antarctica</name>
    <dbReference type="NCBI Taxonomy" id="442734"/>
    <lineage>
        <taxon>Bacteria</taxon>
        <taxon>Pseudomonadati</taxon>
        <taxon>Bacteroidota</taxon>
        <taxon>Saprospiria</taxon>
        <taxon>Saprospirales</taxon>
        <taxon>Lewinellaceae</taxon>
        <taxon>Neolewinella</taxon>
    </lineage>
</organism>
<protein>
    <recommendedName>
        <fullName evidence="4">Esterase-like activity of phytase family protein</fullName>
    </recommendedName>
</protein>
<gene>
    <name evidence="2" type="ORF">GGR27_000068</name>
</gene>
<accession>A0ABX0X6U6</accession>
<dbReference type="Proteomes" id="UP000770785">
    <property type="component" value="Unassembled WGS sequence"/>
</dbReference>
<keyword evidence="3" id="KW-1185">Reference proteome</keyword>
<evidence type="ECO:0000256" key="1">
    <source>
        <dbReference type="SAM" id="SignalP"/>
    </source>
</evidence>
<feature type="signal peptide" evidence="1">
    <location>
        <begin position="1"/>
        <end position="19"/>
    </location>
</feature>
<proteinExistence type="predicted"/>
<name>A0ABX0X6U6_9BACT</name>